<dbReference type="EMBL" id="CAICTM010004151">
    <property type="protein sequence ID" value="CAB9531873.1"/>
    <property type="molecule type" value="Genomic_DNA"/>
</dbReference>
<keyword evidence="1" id="KW-0863">Zinc-finger</keyword>
<evidence type="ECO:0000313" key="4">
    <source>
        <dbReference type="EMBL" id="CAB9531873.1"/>
    </source>
</evidence>
<dbReference type="Proteomes" id="UP001153069">
    <property type="component" value="Unassembled WGS sequence"/>
</dbReference>
<dbReference type="PROSITE" id="PS50103">
    <property type="entry name" value="ZF_C3H1"/>
    <property type="match status" value="1"/>
</dbReference>
<reference evidence="4" key="1">
    <citation type="submission" date="2020-06" db="EMBL/GenBank/DDBJ databases">
        <authorList>
            <consortium name="Plant Systems Biology data submission"/>
        </authorList>
    </citation>
    <scope>NUCLEOTIDE SEQUENCE</scope>
    <source>
        <strain evidence="4">D6</strain>
    </source>
</reference>
<sequence>MSEYVGLLMDTAGKDLWEVYRNHPYLAVHPWQELQSILGAFLKPATNATLYASVIAGTGVQYENFLGAIATADSHIHDLRAILNGSGLGKFDGLPTCSTWFPDARGKPLQIPRNQNQNPDRVRGGDPTPQKRQKTADPGDNDRKKLLGMLTFDTAIAGTNRLPMVTARAKKRGSRTPERLCMKFLTKGYFCGGGPECKMPHIINLDQLNPDNQKKLVDFVKNQPGLGWAEGKAPAGET</sequence>
<evidence type="ECO:0000256" key="1">
    <source>
        <dbReference type="PROSITE-ProRule" id="PRU00723"/>
    </source>
</evidence>
<dbReference type="AlphaFoldDB" id="A0A9N8F382"/>
<evidence type="ECO:0000313" key="5">
    <source>
        <dbReference type="Proteomes" id="UP001153069"/>
    </source>
</evidence>
<dbReference type="GO" id="GO:0008270">
    <property type="term" value="F:zinc ion binding"/>
    <property type="evidence" value="ECO:0007669"/>
    <property type="project" value="UniProtKB-KW"/>
</dbReference>
<feature type="domain" description="C3H1-type" evidence="3">
    <location>
        <begin position="175"/>
        <end position="204"/>
    </location>
</feature>
<feature type="zinc finger region" description="C3H1-type" evidence="1">
    <location>
        <begin position="175"/>
        <end position="204"/>
    </location>
</feature>
<evidence type="ECO:0000256" key="2">
    <source>
        <dbReference type="SAM" id="MobiDB-lite"/>
    </source>
</evidence>
<accession>A0A9N8F382</accession>
<keyword evidence="1" id="KW-0479">Metal-binding</keyword>
<gene>
    <name evidence="4" type="ORF">SEMRO_4153_G353190.1</name>
</gene>
<protein>
    <recommendedName>
        <fullName evidence="3">C3H1-type domain-containing protein</fullName>
    </recommendedName>
</protein>
<evidence type="ECO:0000259" key="3">
    <source>
        <dbReference type="PROSITE" id="PS50103"/>
    </source>
</evidence>
<keyword evidence="1" id="KW-0862">Zinc</keyword>
<dbReference type="InterPro" id="IPR000571">
    <property type="entry name" value="Znf_CCCH"/>
</dbReference>
<keyword evidence="5" id="KW-1185">Reference proteome</keyword>
<proteinExistence type="predicted"/>
<organism evidence="4 5">
    <name type="scientific">Seminavis robusta</name>
    <dbReference type="NCBI Taxonomy" id="568900"/>
    <lineage>
        <taxon>Eukaryota</taxon>
        <taxon>Sar</taxon>
        <taxon>Stramenopiles</taxon>
        <taxon>Ochrophyta</taxon>
        <taxon>Bacillariophyta</taxon>
        <taxon>Bacillariophyceae</taxon>
        <taxon>Bacillariophycidae</taxon>
        <taxon>Naviculales</taxon>
        <taxon>Naviculaceae</taxon>
        <taxon>Seminavis</taxon>
    </lineage>
</organism>
<name>A0A9N8F382_9STRA</name>
<comment type="caution">
    <text evidence="4">The sequence shown here is derived from an EMBL/GenBank/DDBJ whole genome shotgun (WGS) entry which is preliminary data.</text>
</comment>
<feature type="compositionally biased region" description="Basic and acidic residues" evidence="2">
    <location>
        <begin position="134"/>
        <end position="144"/>
    </location>
</feature>
<feature type="region of interest" description="Disordered" evidence="2">
    <location>
        <begin position="105"/>
        <end position="144"/>
    </location>
</feature>